<comment type="caution">
    <text evidence="1">The sequence shown here is derived from an EMBL/GenBank/DDBJ whole genome shotgun (WGS) entry which is preliminary data.</text>
</comment>
<protein>
    <submittedName>
        <fullName evidence="1">Uncharacterized protein</fullName>
    </submittedName>
</protein>
<organism evidence="1 2">
    <name type="scientific">Arctium lappa</name>
    <name type="common">Greater burdock</name>
    <name type="synonym">Lappa major</name>
    <dbReference type="NCBI Taxonomy" id="4217"/>
    <lineage>
        <taxon>Eukaryota</taxon>
        <taxon>Viridiplantae</taxon>
        <taxon>Streptophyta</taxon>
        <taxon>Embryophyta</taxon>
        <taxon>Tracheophyta</taxon>
        <taxon>Spermatophyta</taxon>
        <taxon>Magnoliopsida</taxon>
        <taxon>eudicotyledons</taxon>
        <taxon>Gunneridae</taxon>
        <taxon>Pentapetalae</taxon>
        <taxon>asterids</taxon>
        <taxon>campanulids</taxon>
        <taxon>Asterales</taxon>
        <taxon>Asteraceae</taxon>
        <taxon>Carduoideae</taxon>
        <taxon>Cardueae</taxon>
        <taxon>Arctiinae</taxon>
        <taxon>Arctium</taxon>
    </lineage>
</organism>
<dbReference type="EMBL" id="CM042049">
    <property type="protein sequence ID" value="KAI3745661.1"/>
    <property type="molecule type" value="Genomic_DNA"/>
</dbReference>
<reference evidence="1 2" key="2">
    <citation type="journal article" date="2022" name="Mol. Ecol. Resour.">
        <title>The genomes of chicory, endive, great burdock and yacon provide insights into Asteraceae paleo-polyploidization history and plant inulin production.</title>
        <authorList>
            <person name="Fan W."/>
            <person name="Wang S."/>
            <person name="Wang H."/>
            <person name="Wang A."/>
            <person name="Jiang F."/>
            <person name="Liu H."/>
            <person name="Zhao H."/>
            <person name="Xu D."/>
            <person name="Zhang Y."/>
        </authorList>
    </citation>
    <scope>NUCLEOTIDE SEQUENCE [LARGE SCALE GENOMIC DNA]</scope>
    <source>
        <strain evidence="2">cv. Niubang</strain>
    </source>
</reference>
<dbReference type="Proteomes" id="UP001055879">
    <property type="component" value="Linkage Group LG03"/>
</dbReference>
<name>A0ACB9DHB9_ARCLA</name>
<sequence>MNERRPVRMKPMGCTGKGKLGIILEESDLPHGRRVPWKSARHLFLCDEGSGGFRDENAGAGATIPKQENCFPFETLPSSPAVNGDIKEDEFVDRDDVASVTDLLKEHSFDDVVDPINTGADCSKLLQKCRDQKRGDICASGFQSKRRQQQLRPLEFDFFELWPLELDFRRENVQIL</sequence>
<reference evidence="2" key="1">
    <citation type="journal article" date="2022" name="Mol. Ecol. Resour.">
        <title>The genomes of chicory, endive, great burdock and yacon provide insights into Asteraceae palaeo-polyploidization history and plant inulin production.</title>
        <authorList>
            <person name="Fan W."/>
            <person name="Wang S."/>
            <person name="Wang H."/>
            <person name="Wang A."/>
            <person name="Jiang F."/>
            <person name="Liu H."/>
            <person name="Zhao H."/>
            <person name="Xu D."/>
            <person name="Zhang Y."/>
        </authorList>
    </citation>
    <scope>NUCLEOTIDE SEQUENCE [LARGE SCALE GENOMIC DNA]</scope>
    <source>
        <strain evidence="2">cv. Niubang</strain>
    </source>
</reference>
<accession>A0ACB9DHB9</accession>
<evidence type="ECO:0000313" key="2">
    <source>
        <dbReference type="Proteomes" id="UP001055879"/>
    </source>
</evidence>
<keyword evidence="2" id="KW-1185">Reference proteome</keyword>
<evidence type="ECO:0000313" key="1">
    <source>
        <dbReference type="EMBL" id="KAI3745661.1"/>
    </source>
</evidence>
<gene>
    <name evidence="1" type="ORF">L6452_08064</name>
</gene>
<proteinExistence type="predicted"/>